<dbReference type="GO" id="GO:0098552">
    <property type="term" value="C:side of membrane"/>
    <property type="evidence" value="ECO:0007669"/>
    <property type="project" value="UniProtKB-KW"/>
</dbReference>
<dbReference type="FunFam" id="3.80.10.10:FF:000018">
    <property type="entry name" value="Reticulon 4 receptor"/>
    <property type="match status" value="1"/>
</dbReference>
<feature type="domain" description="LRRCT" evidence="17">
    <location>
        <begin position="290"/>
        <end position="340"/>
    </location>
</feature>
<evidence type="ECO:0000256" key="3">
    <source>
        <dbReference type="ARBA" id="ARBA00004316"/>
    </source>
</evidence>
<dbReference type="PANTHER" id="PTHR24369">
    <property type="entry name" value="ANTIGEN BSP, PUTATIVE-RELATED"/>
    <property type="match status" value="1"/>
</dbReference>
<feature type="region of interest" description="Disordered" evidence="16">
    <location>
        <begin position="348"/>
        <end position="373"/>
    </location>
</feature>
<dbReference type="GO" id="GO:0043204">
    <property type="term" value="C:perikaryon"/>
    <property type="evidence" value="ECO:0007669"/>
    <property type="project" value="UniProtKB-SubCell"/>
</dbReference>
<evidence type="ECO:0000256" key="13">
    <source>
        <dbReference type="ARBA" id="ARBA00023273"/>
    </source>
</evidence>
<comment type="subcellular location">
    <subcellularLocation>
        <location evidence="1">Cell membrane</location>
    </subcellularLocation>
    <subcellularLocation>
        <location evidence="3">Cell projection</location>
    </subcellularLocation>
    <subcellularLocation>
        <location evidence="2">Membrane raft</location>
    </subcellularLocation>
    <subcellularLocation>
        <location evidence="5">Membrane</location>
        <topology evidence="5">Lipid-anchor</topology>
    </subcellularLocation>
    <subcellularLocation>
        <location evidence="4">Perikaryon</location>
    </subcellularLocation>
</comment>
<sequence>MLALSFPSDATSSFCISWTRSEGRLGTGMNQDFKALKGSTRDALHLLLLLLSCQQGSTSCPSLCTCYFSPPTVSCQSHNFSRVPLGIPANAQRIFLQNNLIRDLRVGTFSPHVAMLWLYSNNISSIQPGTFRELRKLEELDLGDNRHLRTLDPETFQGLVKLQSLHLYRCQLSSLPSTLFRHLFSLQYLYLQDNHLLYLQDDLFVDLSNLTHLFLHGNRIRVLSENVFRGLTGLDRLLLHMNRIHQIHRWAFRDLYKVTILYLFNNSLPALSGETMSDLPALEFLRLNNNPWVCDCRARSLWRWFQQFRVSSSEVSCVMPADRKGMDLRFLPESDFLACPLSNPNQVRTSTFSTKTRWKPVGPNNGNSNEVLRGSSNSSLNNLYGLADGKMGTGEPNPSSFYKDLQSNDIYSPKYDSPTEEEDYWASYGSEDGRLRENCIGLDCPLNAGTDGASQGLGPRCLSLAVLLHIWLLLLQPQGL</sequence>
<proteinExistence type="inferred from homology"/>
<keyword evidence="9" id="KW-0677">Repeat</keyword>
<evidence type="ECO:0000256" key="1">
    <source>
        <dbReference type="ARBA" id="ARBA00004236"/>
    </source>
</evidence>
<dbReference type="SMART" id="SM00082">
    <property type="entry name" value="LRRCT"/>
    <property type="match status" value="1"/>
</dbReference>
<dbReference type="RefSeq" id="XP_033775923.1">
    <property type="nucleotide sequence ID" value="XM_033920032.1"/>
</dbReference>
<evidence type="ECO:0000256" key="4">
    <source>
        <dbReference type="ARBA" id="ARBA00004484"/>
    </source>
</evidence>
<dbReference type="SMART" id="SM00369">
    <property type="entry name" value="LRR_TYP"/>
    <property type="match status" value="7"/>
</dbReference>
<dbReference type="InterPro" id="IPR003591">
    <property type="entry name" value="Leu-rich_rpt_typical-subtyp"/>
</dbReference>
<dbReference type="Gene3D" id="3.80.10.10">
    <property type="entry name" value="Ribonuclease Inhibitor"/>
    <property type="match status" value="1"/>
</dbReference>
<evidence type="ECO:0000256" key="8">
    <source>
        <dbReference type="ARBA" id="ARBA00022729"/>
    </source>
</evidence>
<evidence type="ECO:0000313" key="19">
    <source>
        <dbReference type="RefSeq" id="XP_033775923.1"/>
    </source>
</evidence>
<gene>
    <name evidence="19" type="primary">RTN4RL2</name>
</gene>
<dbReference type="Pfam" id="PF13855">
    <property type="entry name" value="LRR_8"/>
    <property type="match status" value="2"/>
</dbReference>
<protein>
    <submittedName>
        <fullName evidence="19">Reticulon-4 receptor-like 2 isoform X1</fullName>
    </submittedName>
</protein>
<evidence type="ECO:0000256" key="16">
    <source>
        <dbReference type="SAM" id="MobiDB-lite"/>
    </source>
</evidence>
<dbReference type="GO" id="GO:0042995">
    <property type="term" value="C:cell projection"/>
    <property type="evidence" value="ECO:0007669"/>
    <property type="project" value="UniProtKB-SubCell"/>
</dbReference>
<keyword evidence="12" id="KW-0325">Glycoprotein</keyword>
<dbReference type="AlphaFoldDB" id="A0A6P8PML7"/>
<evidence type="ECO:0000313" key="18">
    <source>
        <dbReference type="Proteomes" id="UP000515159"/>
    </source>
</evidence>
<dbReference type="InterPro" id="IPR032675">
    <property type="entry name" value="LRR_dom_sf"/>
</dbReference>
<dbReference type="KEGG" id="gsh:117348228"/>
<evidence type="ECO:0000256" key="7">
    <source>
        <dbReference type="ARBA" id="ARBA00022614"/>
    </source>
</evidence>
<keyword evidence="11" id="KW-0675">Receptor</keyword>
<evidence type="ECO:0000256" key="12">
    <source>
        <dbReference type="ARBA" id="ARBA00023180"/>
    </source>
</evidence>
<evidence type="ECO:0000256" key="15">
    <source>
        <dbReference type="ARBA" id="ARBA00038236"/>
    </source>
</evidence>
<evidence type="ECO:0000256" key="10">
    <source>
        <dbReference type="ARBA" id="ARBA00023136"/>
    </source>
</evidence>
<keyword evidence="7" id="KW-0433">Leucine-rich repeat</keyword>
<accession>A0A6P8PML7</accession>
<dbReference type="PANTHER" id="PTHR24369:SF196">
    <property type="entry name" value="RETICULON 4 RECEPTOR LIKE 1"/>
    <property type="match status" value="1"/>
</dbReference>
<dbReference type="OrthoDB" id="6363818at2759"/>
<evidence type="ECO:0000256" key="9">
    <source>
        <dbReference type="ARBA" id="ARBA00022737"/>
    </source>
</evidence>
<dbReference type="Proteomes" id="UP000515159">
    <property type="component" value="Chromosome 14"/>
</dbReference>
<keyword evidence="14" id="KW-0449">Lipoprotein</keyword>
<evidence type="ECO:0000256" key="5">
    <source>
        <dbReference type="ARBA" id="ARBA00004635"/>
    </source>
</evidence>
<dbReference type="InParanoid" id="A0A6P8PML7"/>
<dbReference type="FunCoup" id="A0A6P8PML7">
    <property type="interactions" value="127"/>
</dbReference>
<dbReference type="InterPro" id="IPR000483">
    <property type="entry name" value="Cys-rich_flank_reg_C"/>
</dbReference>
<keyword evidence="18" id="KW-1185">Reference proteome</keyword>
<evidence type="ECO:0000259" key="17">
    <source>
        <dbReference type="SMART" id="SM00082"/>
    </source>
</evidence>
<comment type="similarity">
    <text evidence="15">Belongs to the Nogo receptor family.</text>
</comment>
<evidence type="ECO:0000256" key="11">
    <source>
        <dbReference type="ARBA" id="ARBA00023170"/>
    </source>
</evidence>
<evidence type="ECO:0000256" key="14">
    <source>
        <dbReference type="ARBA" id="ARBA00023288"/>
    </source>
</evidence>
<dbReference type="InterPro" id="IPR050541">
    <property type="entry name" value="LRR_TM_domain-containing"/>
</dbReference>
<dbReference type="GO" id="GO:0005886">
    <property type="term" value="C:plasma membrane"/>
    <property type="evidence" value="ECO:0007669"/>
    <property type="project" value="UniProtKB-SubCell"/>
</dbReference>
<organism evidence="18 19">
    <name type="scientific">Geotrypetes seraphini</name>
    <name type="common">Gaboon caecilian</name>
    <name type="synonym">Caecilia seraphini</name>
    <dbReference type="NCBI Taxonomy" id="260995"/>
    <lineage>
        <taxon>Eukaryota</taxon>
        <taxon>Metazoa</taxon>
        <taxon>Chordata</taxon>
        <taxon>Craniata</taxon>
        <taxon>Vertebrata</taxon>
        <taxon>Euteleostomi</taxon>
        <taxon>Amphibia</taxon>
        <taxon>Gymnophiona</taxon>
        <taxon>Geotrypetes</taxon>
    </lineage>
</organism>
<dbReference type="GO" id="GO:0045121">
    <property type="term" value="C:membrane raft"/>
    <property type="evidence" value="ECO:0007669"/>
    <property type="project" value="UniProtKB-SubCell"/>
</dbReference>
<dbReference type="CTD" id="349667"/>
<dbReference type="GeneID" id="117348228"/>
<name>A0A6P8PML7_GEOSA</name>
<keyword evidence="10" id="KW-0472">Membrane</keyword>
<evidence type="ECO:0000256" key="6">
    <source>
        <dbReference type="ARBA" id="ARBA00022475"/>
    </source>
</evidence>
<reference evidence="19" key="1">
    <citation type="submission" date="2025-08" db="UniProtKB">
        <authorList>
            <consortium name="RefSeq"/>
        </authorList>
    </citation>
    <scope>IDENTIFICATION</scope>
</reference>
<dbReference type="SUPFAM" id="SSF52058">
    <property type="entry name" value="L domain-like"/>
    <property type="match status" value="1"/>
</dbReference>
<evidence type="ECO:0000256" key="2">
    <source>
        <dbReference type="ARBA" id="ARBA00004285"/>
    </source>
</evidence>
<keyword evidence="6" id="KW-1003">Cell membrane</keyword>
<dbReference type="InterPro" id="IPR001611">
    <property type="entry name" value="Leu-rich_rpt"/>
</dbReference>
<keyword evidence="8" id="KW-0732">Signal</keyword>
<keyword evidence="13" id="KW-0966">Cell projection</keyword>